<dbReference type="InterPro" id="IPR011005">
    <property type="entry name" value="Dihydropteroate_synth-like_sf"/>
</dbReference>
<evidence type="ECO:0000256" key="8">
    <source>
        <dbReference type="ARBA" id="ARBA00022842"/>
    </source>
</evidence>
<dbReference type="eggNOG" id="COG0294">
    <property type="taxonomic scope" value="Bacteria"/>
</dbReference>
<comment type="subunit">
    <text evidence="4">Homodimer.</text>
</comment>
<dbReference type="KEGG" id="tna:CTN_0651"/>
<proteinExistence type="predicted"/>
<dbReference type="SUPFAM" id="SSF51717">
    <property type="entry name" value="Dihydropteroate synthetase-like"/>
    <property type="match status" value="1"/>
</dbReference>
<comment type="function">
    <text evidence="10">Catalyzes the condensation of para-aminobenzoate (pABA) with 6-hydroxymethyl-7,8-dihydropterin diphosphate (DHPt-PP) to form 7,8-dihydropteroate (H2Pte), the immediate precursor of folate derivatives.</text>
</comment>
<organism evidence="12 13">
    <name type="scientific">Thermotoga neapolitana (strain ATCC 49049 / DSM 4359 / NBRC 107923 / NS-E)</name>
    <dbReference type="NCBI Taxonomy" id="309803"/>
    <lineage>
        <taxon>Bacteria</taxon>
        <taxon>Thermotogati</taxon>
        <taxon>Thermotogota</taxon>
        <taxon>Thermotogae</taxon>
        <taxon>Thermotogales</taxon>
        <taxon>Thermotogaceae</taxon>
        <taxon>Thermotoga</taxon>
    </lineage>
</organism>
<evidence type="ECO:0000256" key="9">
    <source>
        <dbReference type="ARBA" id="ARBA00022909"/>
    </source>
</evidence>
<dbReference type="PANTHER" id="PTHR20941">
    <property type="entry name" value="FOLATE SYNTHESIS PROTEINS"/>
    <property type="match status" value="1"/>
</dbReference>
<name>B9K794_THENN</name>
<protein>
    <recommendedName>
        <fullName evidence="5">dihydropteroate synthase</fullName>
        <ecNumber evidence="5">2.5.1.15</ecNumber>
    </recommendedName>
</protein>
<dbReference type="NCBIfam" id="TIGR01496">
    <property type="entry name" value="DHPS"/>
    <property type="match status" value="1"/>
</dbReference>
<dbReference type="PROSITE" id="PS50972">
    <property type="entry name" value="PTERIN_BINDING"/>
    <property type="match status" value="1"/>
</dbReference>
<dbReference type="EMBL" id="CP000916">
    <property type="protein sequence ID" value="ACM22827.1"/>
    <property type="molecule type" value="Genomic_DNA"/>
</dbReference>
<dbReference type="EC" id="2.5.1.15" evidence="5"/>
<dbReference type="PANTHER" id="PTHR20941:SF1">
    <property type="entry name" value="FOLIC ACID SYNTHESIS PROTEIN FOL1"/>
    <property type="match status" value="1"/>
</dbReference>
<keyword evidence="9" id="KW-0289">Folate biosynthesis</keyword>
<keyword evidence="8" id="KW-0460">Magnesium</keyword>
<dbReference type="Pfam" id="PF00809">
    <property type="entry name" value="Pterin_bind"/>
    <property type="match status" value="1"/>
</dbReference>
<dbReference type="GO" id="GO:0046656">
    <property type="term" value="P:folic acid biosynthetic process"/>
    <property type="evidence" value="ECO:0007669"/>
    <property type="project" value="UniProtKB-KW"/>
</dbReference>
<dbReference type="PROSITE" id="PS00793">
    <property type="entry name" value="DHPS_2"/>
    <property type="match status" value="1"/>
</dbReference>
<dbReference type="HOGENOM" id="CLU_008023_0_2_0"/>
<dbReference type="FunFam" id="3.20.20.20:FF:000004">
    <property type="entry name" value="Dihydropteroate synthase"/>
    <property type="match status" value="1"/>
</dbReference>
<dbReference type="AlphaFoldDB" id="B9K794"/>
<dbReference type="Gene3D" id="3.20.20.20">
    <property type="entry name" value="Dihydropteroate synthase-like"/>
    <property type="match status" value="1"/>
</dbReference>
<dbReference type="InterPro" id="IPR045031">
    <property type="entry name" value="DHP_synth-like"/>
</dbReference>
<keyword evidence="13" id="KW-1185">Reference proteome</keyword>
<evidence type="ECO:0000313" key="13">
    <source>
        <dbReference type="Proteomes" id="UP000000445"/>
    </source>
</evidence>
<dbReference type="GO" id="GO:0046654">
    <property type="term" value="P:tetrahydrofolate biosynthetic process"/>
    <property type="evidence" value="ECO:0007669"/>
    <property type="project" value="TreeGrafter"/>
</dbReference>
<sequence length="280" mass="31826">MGMIYTTPWERKLVFDRTLIMGIINVTPDSFYAGSRKQSVLEAVEAAKKMVKEGVDIIDVGGMSTRPGSDPVDEEEEMNRVIPVIKAIRSVTDVPISVDTYRWRIALKAIDSGADIINDISGFQFEPEIVEVASNNRVPYVLMHIKGTPKTMQENPFYEDVVEEIKGYFQEKIDYLKENGVDQIVLDPGIGFGKRYEDNLEILRRIDEFKEFDFPLLVGASRKSFIGITMGNVPPEERLEGTLAVTAYCTMKGVDILRVHDVLPNKRVVKMMEAILWRKW</sequence>
<evidence type="ECO:0000256" key="2">
    <source>
        <dbReference type="ARBA" id="ARBA00001946"/>
    </source>
</evidence>
<comment type="catalytic activity">
    <reaction evidence="1">
        <text>(7,8-dihydropterin-6-yl)methyl diphosphate + 4-aminobenzoate = 7,8-dihydropteroate + diphosphate</text>
        <dbReference type="Rhea" id="RHEA:19949"/>
        <dbReference type="ChEBI" id="CHEBI:17836"/>
        <dbReference type="ChEBI" id="CHEBI:17839"/>
        <dbReference type="ChEBI" id="CHEBI:33019"/>
        <dbReference type="ChEBI" id="CHEBI:72950"/>
        <dbReference type="EC" id="2.5.1.15"/>
    </reaction>
</comment>
<evidence type="ECO:0000256" key="4">
    <source>
        <dbReference type="ARBA" id="ARBA00011738"/>
    </source>
</evidence>
<evidence type="ECO:0000256" key="7">
    <source>
        <dbReference type="ARBA" id="ARBA00022723"/>
    </source>
</evidence>
<evidence type="ECO:0000313" key="12">
    <source>
        <dbReference type="EMBL" id="ACM22827.1"/>
    </source>
</evidence>
<accession>B9K794</accession>
<dbReference type="InterPro" id="IPR006390">
    <property type="entry name" value="DHP_synth_dom"/>
</dbReference>
<evidence type="ECO:0000256" key="5">
    <source>
        <dbReference type="ARBA" id="ARBA00012458"/>
    </source>
</evidence>
<evidence type="ECO:0000256" key="1">
    <source>
        <dbReference type="ARBA" id="ARBA00000012"/>
    </source>
</evidence>
<comment type="pathway">
    <text evidence="3">Cofactor biosynthesis; tetrahydrofolate biosynthesis; 7,8-dihydrofolate from 2-amino-4-hydroxy-6-hydroxymethyl-7,8-dihydropteridine diphosphate and 4-aminobenzoate: step 1/2.</text>
</comment>
<evidence type="ECO:0000259" key="11">
    <source>
        <dbReference type="PROSITE" id="PS50972"/>
    </source>
</evidence>
<dbReference type="Proteomes" id="UP000000445">
    <property type="component" value="Chromosome"/>
</dbReference>
<feature type="domain" description="Pterin-binding" evidence="11">
    <location>
        <begin position="18"/>
        <end position="270"/>
    </location>
</feature>
<dbReference type="STRING" id="309803.CTN_0651"/>
<keyword evidence="6" id="KW-0808">Transferase</keyword>
<dbReference type="InterPro" id="IPR000489">
    <property type="entry name" value="Pterin-binding_dom"/>
</dbReference>
<evidence type="ECO:0000256" key="3">
    <source>
        <dbReference type="ARBA" id="ARBA00004763"/>
    </source>
</evidence>
<gene>
    <name evidence="12" type="ordered locus">CTN_0651</name>
</gene>
<dbReference type="GO" id="GO:0005829">
    <property type="term" value="C:cytosol"/>
    <property type="evidence" value="ECO:0007669"/>
    <property type="project" value="TreeGrafter"/>
</dbReference>
<dbReference type="CDD" id="cd00739">
    <property type="entry name" value="DHPS"/>
    <property type="match status" value="1"/>
</dbReference>
<comment type="cofactor">
    <cofactor evidence="2">
        <name>Mg(2+)</name>
        <dbReference type="ChEBI" id="CHEBI:18420"/>
    </cofactor>
</comment>
<dbReference type="GO" id="GO:0004156">
    <property type="term" value="F:dihydropteroate synthase activity"/>
    <property type="evidence" value="ECO:0007669"/>
    <property type="project" value="UniProtKB-EC"/>
</dbReference>
<evidence type="ECO:0000256" key="10">
    <source>
        <dbReference type="ARBA" id="ARBA00053449"/>
    </source>
</evidence>
<dbReference type="GO" id="GO:0046872">
    <property type="term" value="F:metal ion binding"/>
    <property type="evidence" value="ECO:0007669"/>
    <property type="project" value="UniProtKB-KW"/>
</dbReference>
<evidence type="ECO:0000256" key="6">
    <source>
        <dbReference type="ARBA" id="ARBA00022679"/>
    </source>
</evidence>
<reference evidence="12 13" key="1">
    <citation type="journal article" date="2009" name="Biosci. Biotechnol. Biochem.">
        <title>WeGAS: a web-based microbial genome annotation system.</title>
        <authorList>
            <person name="Lee D."/>
            <person name="Seo H."/>
            <person name="Park C."/>
            <person name="Park K."/>
        </authorList>
    </citation>
    <scope>NUCLEOTIDE SEQUENCE [LARGE SCALE GENOMIC DNA]</scope>
    <source>
        <strain evidence="13">ATCC 49049 / DSM 4359 / NBRC 107923 / NS-E</strain>
    </source>
</reference>
<keyword evidence="7" id="KW-0479">Metal-binding</keyword>